<comment type="caution">
    <text evidence="2">The sequence shown here is derived from an EMBL/GenBank/DDBJ whole genome shotgun (WGS) entry which is preliminary data.</text>
</comment>
<feature type="compositionally biased region" description="Low complexity" evidence="1">
    <location>
        <begin position="26"/>
        <end position="42"/>
    </location>
</feature>
<gene>
    <name evidence="2" type="ORF">HK097_007545</name>
</gene>
<reference evidence="2" key="1">
    <citation type="submission" date="2020-05" db="EMBL/GenBank/DDBJ databases">
        <title>Phylogenomic resolution of chytrid fungi.</title>
        <authorList>
            <person name="Stajich J.E."/>
            <person name="Amses K."/>
            <person name="Simmons R."/>
            <person name="Seto K."/>
            <person name="Myers J."/>
            <person name="Bonds A."/>
            <person name="Quandt C.A."/>
            <person name="Barry K."/>
            <person name="Liu P."/>
            <person name="Grigoriev I."/>
            <person name="Longcore J.E."/>
            <person name="James T.Y."/>
        </authorList>
    </citation>
    <scope>NUCLEOTIDE SEQUENCE</scope>
    <source>
        <strain evidence="2">JEL0318</strain>
    </source>
</reference>
<organism evidence="2 3">
    <name type="scientific">Rhizophlyctis rosea</name>
    <dbReference type="NCBI Taxonomy" id="64517"/>
    <lineage>
        <taxon>Eukaryota</taxon>
        <taxon>Fungi</taxon>
        <taxon>Fungi incertae sedis</taxon>
        <taxon>Chytridiomycota</taxon>
        <taxon>Chytridiomycota incertae sedis</taxon>
        <taxon>Chytridiomycetes</taxon>
        <taxon>Rhizophlyctidales</taxon>
        <taxon>Rhizophlyctidaceae</taxon>
        <taxon>Rhizophlyctis</taxon>
    </lineage>
</organism>
<feature type="compositionally biased region" description="Polar residues" evidence="1">
    <location>
        <begin position="43"/>
        <end position="69"/>
    </location>
</feature>
<dbReference type="Proteomes" id="UP001212841">
    <property type="component" value="Unassembled WGS sequence"/>
</dbReference>
<feature type="region of interest" description="Disordered" evidence="1">
    <location>
        <begin position="19"/>
        <end position="141"/>
    </location>
</feature>
<dbReference type="EMBL" id="JADGJD010000397">
    <property type="protein sequence ID" value="KAJ3051425.1"/>
    <property type="molecule type" value="Genomic_DNA"/>
</dbReference>
<feature type="compositionally biased region" description="Pro residues" evidence="1">
    <location>
        <begin position="76"/>
        <end position="85"/>
    </location>
</feature>
<name>A0AAD5SEH9_9FUNG</name>
<evidence type="ECO:0000256" key="1">
    <source>
        <dbReference type="SAM" id="MobiDB-lite"/>
    </source>
</evidence>
<dbReference type="AlphaFoldDB" id="A0AAD5SEH9"/>
<feature type="compositionally biased region" description="Low complexity" evidence="1">
    <location>
        <begin position="86"/>
        <end position="110"/>
    </location>
</feature>
<sequence length="176" mass="19014">MIQDSTLSAFITILQEVFTAEPPVYTKPATTSSSTSPTGPTTFQHPTNPNLQPPNYSQSPIPPYSSTASPILSPSQAPPPIPPNPLHANRLSTQPQQQQQQQQRPLSPSTTPAPPPIPSKIPTSAAGGSNAQLNVPQVDPKVARLNELKARVAQRVREREREGKVRLAEEIERLLG</sequence>
<evidence type="ECO:0000313" key="2">
    <source>
        <dbReference type="EMBL" id="KAJ3051425.1"/>
    </source>
</evidence>
<evidence type="ECO:0000313" key="3">
    <source>
        <dbReference type="Proteomes" id="UP001212841"/>
    </source>
</evidence>
<feature type="non-terminal residue" evidence="2">
    <location>
        <position position="176"/>
    </location>
</feature>
<accession>A0AAD5SEH9</accession>
<protein>
    <submittedName>
        <fullName evidence="2">Uncharacterized protein</fullName>
    </submittedName>
</protein>
<keyword evidence="3" id="KW-1185">Reference proteome</keyword>
<proteinExistence type="predicted"/>